<dbReference type="AlphaFoldDB" id="A0A7M3S9M5"/>
<dbReference type="NCBIfam" id="TIGR00118">
    <property type="entry name" value="acolac_lg"/>
    <property type="match status" value="1"/>
</dbReference>
<dbReference type="InterPro" id="IPR039368">
    <property type="entry name" value="AHAS_TPP"/>
</dbReference>
<dbReference type="PROSITE" id="PS00187">
    <property type="entry name" value="TPP_ENZYMES"/>
    <property type="match status" value="1"/>
</dbReference>
<dbReference type="InterPro" id="IPR000399">
    <property type="entry name" value="TPP-bd_CS"/>
</dbReference>
<dbReference type="InterPro" id="IPR012001">
    <property type="entry name" value="Thiamin_PyroP_enz_TPP-bd_dom"/>
</dbReference>
<evidence type="ECO:0000256" key="12">
    <source>
        <dbReference type="RuleBase" id="RU003591"/>
    </source>
</evidence>
<evidence type="ECO:0000256" key="7">
    <source>
        <dbReference type="ARBA" id="ARBA00022723"/>
    </source>
</evidence>
<dbReference type="Pfam" id="PF02775">
    <property type="entry name" value="TPP_enzyme_C"/>
    <property type="match status" value="2"/>
</dbReference>
<dbReference type="CDD" id="cd07035">
    <property type="entry name" value="TPP_PYR_POX_like"/>
    <property type="match status" value="1"/>
</dbReference>
<dbReference type="UniPathway" id="UPA00049">
    <property type="reaction ID" value="UER00059"/>
</dbReference>
<evidence type="ECO:0000256" key="1">
    <source>
        <dbReference type="ARBA" id="ARBA00004974"/>
    </source>
</evidence>
<dbReference type="SUPFAM" id="SSF52467">
    <property type="entry name" value="DHS-like NAD/FAD-binding domain"/>
    <property type="match status" value="1"/>
</dbReference>
<evidence type="ECO:0000313" key="18">
    <source>
        <dbReference type="Proteomes" id="UP000515703"/>
    </source>
</evidence>
<feature type="compositionally biased region" description="Low complexity" evidence="13">
    <location>
        <begin position="527"/>
        <end position="539"/>
    </location>
</feature>
<evidence type="ECO:0000256" key="13">
    <source>
        <dbReference type="SAM" id="MobiDB-lite"/>
    </source>
</evidence>
<evidence type="ECO:0000256" key="8">
    <source>
        <dbReference type="ARBA" id="ARBA00022842"/>
    </source>
</evidence>
<dbReference type="GO" id="GO:0003984">
    <property type="term" value="F:acetolactate synthase activity"/>
    <property type="evidence" value="ECO:0007669"/>
    <property type="project" value="UniProtKB-EC"/>
</dbReference>
<dbReference type="CDD" id="cd02015">
    <property type="entry name" value="TPP_AHAS"/>
    <property type="match status" value="1"/>
</dbReference>
<dbReference type="GO" id="GO:0030976">
    <property type="term" value="F:thiamine pyrophosphate binding"/>
    <property type="evidence" value="ECO:0007669"/>
    <property type="project" value="UniProtKB-UniRule"/>
</dbReference>
<feature type="domain" description="Thiamine pyrophosphate enzyme TPP-binding" evidence="15">
    <location>
        <begin position="502"/>
        <end position="594"/>
    </location>
</feature>
<keyword evidence="10 12" id="KW-0100">Branched-chain amino acid biosynthesis</keyword>
<dbReference type="Gene3D" id="3.40.50.970">
    <property type="match status" value="2"/>
</dbReference>
<gene>
    <name evidence="17" type="ORF">bsdcttw_43330</name>
</gene>
<keyword evidence="6 12" id="KW-0808">Transferase</keyword>
<evidence type="ECO:0000313" key="17">
    <source>
        <dbReference type="EMBL" id="BCK01293.1"/>
    </source>
</evidence>
<keyword evidence="8 12" id="KW-0460">Magnesium</keyword>
<comment type="catalytic activity">
    <reaction evidence="11 12">
        <text>2 pyruvate + H(+) = (2S)-2-acetolactate + CO2</text>
        <dbReference type="Rhea" id="RHEA:25249"/>
        <dbReference type="ChEBI" id="CHEBI:15361"/>
        <dbReference type="ChEBI" id="CHEBI:15378"/>
        <dbReference type="ChEBI" id="CHEBI:16526"/>
        <dbReference type="ChEBI" id="CHEBI:58476"/>
        <dbReference type="EC" id="2.2.1.6"/>
    </reaction>
</comment>
<dbReference type="InterPro" id="IPR045229">
    <property type="entry name" value="TPP_enz"/>
</dbReference>
<dbReference type="InterPro" id="IPR012000">
    <property type="entry name" value="Thiamin_PyroP_enz_cen_dom"/>
</dbReference>
<dbReference type="InterPro" id="IPR011766">
    <property type="entry name" value="TPP_enzyme_TPP-bd"/>
</dbReference>
<dbReference type="EC" id="2.2.1.6" evidence="4 12"/>
<dbReference type="UniPathway" id="UPA00047">
    <property type="reaction ID" value="UER00055"/>
</dbReference>
<keyword evidence="9 12" id="KW-0786">Thiamine pyrophosphate</keyword>
<comment type="similarity">
    <text evidence="3 12">Belongs to the TPP enzyme family.</text>
</comment>
<evidence type="ECO:0000256" key="4">
    <source>
        <dbReference type="ARBA" id="ARBA00013145"/>
    </source>
</evidence>
<dbReference type="InterPro" id="IPR029061">
    <property type="entry name" value="THDP-binding"/>
</dbReference>
<feature type="region of interest" description="Disordered" evidence="13">
    <location>
        <begin position="524"/>
        <end position="546"/>
    </location>
</feature>
<comment type="pathway">
    <text evidence="1 12">Amino-acid biosynthesis; L-isoleucine biosynthesis; L-isoleucine from 2-oxobutanoate: step 1/4.</text>
</comment>
<dbReference type="Pfam" id="PF00205">
    <property type="entry name" value="TPP_enzyme_M"/>
    <property type="match status" value="1"/>
</dbReference>
<dbReference type="FunFam" id="3.40.50.970:FF:000007">
    <property type="entry name" value="Acetolactate synthase"/>
    <property type="match status" value="1"/>
</dbReference>
<name>A0A7M3S9M5_9FIRM</name>
<reference evidence="17 18" key="2">
    <citation type="submission" date="2020-08" db="EMBL/GenBank/DDBJ databases">
        <authorList>
            <person name="Ueki A."/>
            <person name="Tonouchi A."/>
        </authorList>
    </citation>
    <scope>NUCLEOTIDE SEQUENCE [LARGE SCALE GENOMIC DNA]</scope>
    <source>
        <strain evidence="17 18">CTTW</strain>
    </source>
</reference>
<evidence type="ECO:0000256" key="3">
    <source>
        <dbReference type="ARBA" id="ARBA00007812"/>
    </source>
</evidence>
<organism evidence="17 18">
    <name type="scientific">Anaerocolumna chitinilytica</name>
    <dbReference type="NCBI Taxonomy" id="1727145"/>
    <lineage>
        <taxon>Bacteria</taxon>
        <taxon>Bacillati</taxon>
        <taxon>Bacillota</taxon>
        <taxon>Clostridia</taxon>
        <taxon>Lachnospirales</taxon>
        <taxon>Lachnospiraceae</taxon>
        <taxon>Anaerocolumna</taxon>
    </lineage>
</organism>
<dbReference type="FunFam" id="3.40.50.1220:FF:000008">
    <property type="entry name" value="Acetolactate synthase"/>
    <property type="match status" value="1"/>
</dbReference>
<sequence>MEIRGTELFVKALREEGVNTLFAYPGGQVIDLFDALYDAEGIEVILPRHEQGLIHAADGYARSTGKVGVCLVTSGPGATNLVTGIATANYDSVPLVCFTGQVPTHLIGNDAFQEVDIVGITRNICKHAITVRDRKDLAKVIKEAFFIAKSGKPGPVVVDLPKDIQQAMGSDDYPKEVSIRGYKPSTGVHIGQVRRALSILNQAKKPVFLVGGGVNIAGAGEEFTKLAELTGMPVITTIMGKGAIPTNHPLYIGNIGIHGNYAANRAISECDVLFSIGTRFNDRITGKITEFAKLAAIIHIDIDAASISRNIQVDVPIVADAKTAIIKILEEAKGLPVSEWTKEVRGWKEENPLGMKKYEGMTPEIIINKINEKFDDLIVVTDVGQNQMWTTQYLELDHSRKLLTSGGLGTMGYGLPAAIGAKLGNPDIPVLCISGDGGMQMNIQEMATAVCLELPLILCVFNNSYLGNVRQWQEMFYGGRYAFTSLATRRSHAGRGGAGTENAGIENADIENVGIENEGIECADTNSARTSGGSSSCTSDSKEAIKGSPKYSPDFVKLAESYDAIGIRVETAEEIDEALDIASKSKNTPVLIEFIIEPEANVYPIVPTGKPLNEMVID</sequence>
<reference evidence="17 18" key="1">
    <citation type="submission" date="2020-08" db="EMBL/GenBank/DDBJ databases">
        <title>Draft genome sequencing of an Anaerocolumna strain isolated from anoxic soil subjected to BSD treatment.</title>
        <authorList>
            <person name="Uek A."/>
            <person name="Tonouchi A."/>
        </authorList>
    </citation>
    <scope>NUCLEOTIDE SEQUENCE [LARGE SCALE GENOMIC DNA]</scope>
    <source>
        <strain evidence="17 18">CTTW</strain>
    </source>
</reference>
<evidence type="ECO:0000256" key="11">
    <source>
        <dbReference type="ARBA" id="ARBA00048670"/>
    </source>
</evidence>
<dbReference type="InterPro" id="IPR012846">
    <property type="entry name" value="Acetolactate_synth_lsu"/>
</dbReference>
<dbReference type="Gene3D" id="3.40.50.1220">
    <property type="entry name" value="TPP-binding domain"/>
    <property type="match status" value="1"/>
</dbReference>
<evidence type="ECO:0000256" key="5">
    <source>
        <dbReference type="ARBA" id="ARBA00022605"/>
    </source>
</evidence>
<comment type="pathway">
    <text evidence="2 12">Amino-acid biosynthesis; L-valine biosynthesis; L-valine from pyruvate: step 1/4.</text>
</comment>
<evidence type="ECO:0000259" key="15">
    <source>
        <dbReference type="Pfam" id="PF02775"/>
    </source>
</evidence>
<dbReference type="GO" id="GO:0000287">
    <property type="term" value="F:magnesium ion binding"/>
    <property type="evidence" value="ECO:0007669"/>
    <property type="project" value="UniProtKB-UniRule"/>
</dbReference>
<dbReference type="RefSeq" id="WP_185256879.1">
    <property type="nucleotide sequence ID" value="NZ_AP023368.1"/>
</dbReference>
<evidence type="ECO:0000256" key="2">
    <source>
        <dbReference type="ARBA" id="ARBA00005025"/>
    </source>
</evidence>
<protein>
    <recommendedName>
        <fullName evidence="4 12">Acetolactate synthase</fullName>
        <ecNumber evidence="4 12">2.2.1.6</ecNumber>
    </recommendedName>
</protein>
<dbReference type="PANTHER" id="PTHR18968:SF13">
    <property type="entry name" value="ACETOLACTATE SYNTHASE CATALYTIC SUBUNIT, MITOCHONDRIAL"/>
    <property type="match status" value="1"/>
</dbReference>
<keyword evidence="7 12" id="KW-0479">Metal-binding</keyword>
<evidence type="ECO:0000259" key="14">
    <source>
        <dbReference type="Pfam" id="PF00205"/>
    </source>
</evidence>
<dbReference type="EMBL" id="AP023368">
    <property type="protein sequence ID" value="BCK01293.1"/>
    <property type="molecule type" value="Genomic_DNA"/>
</dbReference>
<accession>A0A7M3S9M5</accession>
<dbReference type="KEGG" id="acht:bsdcttw_43330"/>
<evidence type="ECO:0000256" key="6">
    <source>
        <dbReference type="ARBA" id="ARBA00022679"/>
    </source>
</evidence>
<dbReference type="GO" id="GO:0009099">
    <property type="term" value="P:L-valine biosynthetic process"/>
    <property type="evidence" value="ECO:0007669"/>
    <property type="project" value="UniProtKB-UniPathway"/>
</dbReference>
<dbReference type="SUPFAM" id="SSF52518">
    <property type="entry name" value="Thiamin diphosphate-binding fold (THDP-binding)"/>
    <property type="match status" value="2"/>
</dbReference>
<evidence type="ECO:0000256" key="10">
    <source>
        <dbReference type="ARBA" id="ARBA00023304"/>
    </source>
</evidence>
<evidence type="ECO:0000256" key="9">
    <source>
        <dbReference type="ARBA" id="ARBA00023052"/>
    </source>
</evidence>
<dbReference type="InterPro" id="IPR029035">
    <property type="entry name" value="DHS-like_NAD/FAD-binding_dom"/>
</dbReference>
<dbReference type="Pfam" id="PF02776">
    <property type="entry name" value="TPP_enzyme_N"/>
    <property type="match status" value="1"/>
</dbReference>
<evidence type="ECO:0000259" key="16">
    <source>
        <dbReference type="Pfam" id="PF02776"/>
    </source>
</evidence>
<keyword evidence="18" id="KW-1185">Reference proteome</keyword>
<dbReference type="GO" id="GO:0009097">
    <property type="term" value="P:isoleucine biosynthetic process"/>
    <property type="evidence" value="ECO:0007669"/>
    <property type="project" value="UniProtKB-UniPathway"/>
</dbReference>
<proteinExistence type="inferred from homology"/>
<dbReference type="PANTHER" id="PTHR18968">
    <property type="entry name" value="THIAMINE PYROPHOSPHATE ENZYMES"/>
    <property type="match status" value="1"/>
</dbReference>
<keyword evidence="5 12" id="KW-0028">Amino-acid biosynthesis</keyword>
<feature type="domain" description="Thiamine pyrophosphate enzyme central" evidence="14">
    <location>
        <begin position="193"/>
        <end position="325"/>
    </location>
</feature>
<feature type="domain" description="Thiamine pyrophosphate enzyme N-terminal TPP-binding" evidence="16">
    <location>
        <begin position="4"/>
        <end position="119"/>
    </location>
</feature>
<comment type="cofactor">
    <cofactor evidence="12">
        <name>Mg(2+)</name>
        <dbReference type="ChEBI" id="CHEBI:18420"/>
    </cofactor>
    <text evidence="12">Binds 1 Mg(2+) ion per subunit.</text>
</comment>
<dbReference type="GO" id="GO:0050660">
    <property type="term" value="F:flavin adenine dinucleotide binding"/>
    <property type="evidence" value="ECO:0007669"/>
    <property type="project" value="InterPro"/>
</dbReference>
<dbReference type="GO" id="GO:0005948">
    <property type="term" value="C:acetolactate synthase complex"/>
    <property type="evidence" value="ECO:0007669"/>
    <property type="project" value="TreeGrafter"/>
</dbReference>
<feature type="domain" description="Thiamine pyrophosphate enzyme TPP-binding" evidence="15">
    <location>
        <begin position="382"/>
        <end position="484"/>
    </location>
</feature>
<dbReference type="Proteomes" id="UP000515703">
    <property type="component" value="Chromosome"/>
</dbReference>
<comment type="cofactor">
    <cofactor evidence="12">
        <name>thiamine diphosphate</name>
        <dbReference type="ChEBI" id="CHEBI:58937"/>
    </cofactor>
    <text evidence="12">Binds 1 thiamine pyrophosphate per subunit.</text>
</comment>